<comment type="subunit">
    <text evidence="9">Homodimer, forms a heterotetramer with a Cas1 homodimer.</text>
</comment>
<keyword evidence="12" id="KW-1185">Reference proteome</keyword>
<evidence type="ECO:0000256" key="2">
    <source>
        <dbReference type="ARBA" id="ARBA00009959"/>
    </source>
</evidence>
<evidence type="ECO:0000256" key="9">
    <source>
        <dbReference type="HAMAP-Rule" id="MF_01471"/>
    </source>
</evidence>
<evidence type="ECO:0000313" key="12">
    <source>
        <dbReference type="Proteomes" id="UP001466331"/>
    </source>
</evidence>
<accession>A0ABU9U8M9</accession>
<keyword evidence="6 9" id="KW-0378">Hydrolase</keyword>
<evidence type="ECO:0000256" key="6">
    <source>
        <dbReference type="ARBA" id="ARBA00022801"/>
    </source>
</evidence>
<keyword evidence="3 9" id="KW-0540">Nuclease</keyword>
<keyword evidence="4 9" id="KW-0479">Metal-binding</keyword>
<comment type="caution">
    <text evidence="11">The sequence shown here is derived from an EMBL/GenBank/DDBJ whole genome shotgun (WGS) entry which is preliminary data.</text>
</comment>
<gene>
    <name evidence="9 11" type="primary">cas2</name>
    <name evidence="11" type="ORF">WKV44_00495</name>
</gene>
<name>A0ABU9U8M9_9SPIR</name>
<dbReference type="Pfam" id="PF09827">
    <property type="entry name" value="CRISPR_Cas2"/>
    <property type="match status" value="1"/>
</dbReference>
<comment type="cofactor">
    <cofactor evidence="1 9">
        <name>Mg(2+)</name>
        <dbReference type="ChEBI" id="CHEBI:18420"/>
    </cofactor>
</comment>
<proteinExistence type="inferred from homology"/>
<keyword evidence="8 9" id="KW-0051">Antiviral defense</keyword>
<dbReference type="EMBL" id="JBCHKQ010000001">
    <property type="protein sequence ID" value="MEM5947016.1"/>
    <property type="molecule type" value="Genomic_DNA"/>
</dbReference>
<evidence type="ECO:0000256" key="10">
    <source>
        <dbReference type="PIRNR" id="PIRNR032582"/>
    </source>
</evidence>
<dbReference type="SUPFAM" id="SSF143430">
    <property type="entry name" value="TTP0101/SSO1404-like"/>
    <property type="match status" value="1"/>
</dbReference>
<evidence type="ECO:0000256" key="1">
    <source>
        <dbReference type="ARBA" id="ARBA00001946"/>
    </source>
</evidence>
<organism evidence="11 12">
    <name type="scientific">Rarispira pelagica</name>
    <dbReference type="NCBI Taxonomy" id="3141764"/>
    <lineage>
        <taxon>Bacteria</taxon>
        <taxon>Pseudomonadati</taxon>
        <taxon>Spirochaetota</taxon>
        <taxon>Spirochaetia</taxon>
        <taxon>Winmispirales</taxon>
        <taxon>Winmispiraceae</taxon>
        <taxon>Rarispira</taxon>
    </lineage>
</organism>
<dbReference type="GO" id="GO:0004519">
    <property type="term" value="F:endonuclease activity"/>
    <property type="evidence" value="ECO:0007669"/>
    <property type="project" value="UniProtKB-KW"/>
</dbReference>
<dbReference type="NCBIfam" id="TIGR01573">
    <property type="entry name" value="cas2"/>
    <property type="match status" value="1"/>
</dbReference>
<dbReference type="PANTHER" id="PTHR34405:SF3">
    <property type="entry name" value="CRISPR-ASSOCIATED ENDORIBONUCLEASE CAS2 3"/>
    <property type="match status" value="1"/>
</dbReference>
<dbReference type="RefSeq" id="WP_420068470.1">
    <property type="nucleotide sequence ID" value="NZ_JBCHKQ010000001.1"/>
</dbReference>
<dbReference type="PIRSF" id="PIRSF032582">
    <property type="entry name" value="Cas2"/>
    <property type="match status" value="1"/>
</dbReference>
<keyword evidence="7 9" id="KW-0460">Magnesium</keyword>
<dbReference type="EC" id="3.1.-.-" evidence="9"/>
<sequence>MLRLICYDIKVDKPKRLRQIASICERYGIRLQKSCFQVDADDERFKNLLKELRITIDPKKDSIVAYSICEDCIKLSRLSGPEKFINPDEVIFL</sequence>
<dbReference type="Proteomes" id="UP001466331">
    <property type="component" value="Unassembled WGS sequence"/>
</dbReference>
<dbReference type="Gene3D" id="3.30.70.240">
    <property type="match status" value="1"/>
</dbReference>
<keyword evidence="5 9" id="KW-0255">Endonuclease</keyword>
<evidence type="ECO:0000313" key="11">
    <source>
        <dbReference type="EMBL" id="MEM5947016.1"/>
    </source>
</evidence>
<feature type="binding site" evidence="9">
    <location>
        <position position="8"/>
    </location>
    <ligand>
        <name>Mg(2+)</name>
        <dbReference type="ChEBI" id="CHEBI:18420"/>
        <note>catalytic</note>
    </ligand>
</feature>
<protein>
    <recommendedName>
        <fullName evidence="9">CRISPR-associated endoribonuclease Cas2</fullName>
        <ecNumber evidence="9">3.1.-.-</ecNumber>
    </recommendedName>
</protein>
<evidence type="ECO:0000256" key="7">
    <source>
        <dbReference type="ARBA" id="ARBA00022842"/>
    </source>
</evidence>
<evidence type="ECO:0000256" key="8">
    <source>
        <dbReference type="ARBA" id="ARBA00023118"/>
    </source>
</evidence>
<comment type="function">
    <text evidence="9">CRISPR (clustered regularly interspaced short palindromic repeat), is an adaptive immune system that provides protection against mobile genetic elements (viruses, transposable elements and conjugative plasmids). CRISPR clusters contain sequences complementary to antecedent mobile elements and target invading nucleic acids. CRISPR clusters are transcribed and processed into CRISPR RNA (crRNA). Functions as a ssRNA-specific endoribonuclease. Involved in the integration of spacer DNA into the CRISPR cassette.</text>
</comment>
<dbReference type="HAMAP" id="MF_01471">
    <property type="entry name" value="Cas2"/>
    <property type="match status" value="1"/>
</dbReference>
<reference evidence="11 12" key="1">
    <citation type="submission" date="2024-03" db="EMBL/GenBank/DDBJ databases">
        <title>Ignisphaera cupida sp. nov., a hyperthermophilic hydrolytic archaeon from a hot spring of Kamchatka, and proposal of Ignisphaeraceae fam. nov.</title>
        <authorList>
            <person name="Podosokorskaya O.A."/>
            <person name="Elcheninov A.G."/>
            <person name="Maltseva A.I."/>
            <person name="Zayulina K.S."/>
            <person name="Novikov A."/>
            <person name="Merkel A.Y."/>
        </authorList>
    </citation>
    <scope>NUCLEOTIDE SEQUENCE [LARGE SCALE GENOMIC DNA]</scope>
    <source>
        <strain evidence="11 12">38H-sp</strain>
    </source>
</reference>
<evidence type="ECO:0000256" key="5">
    <source>
        <dbReference type="ARBA" id="ARBA00022759"/>
    </source>
</evidence>
<dbReference type="InterPro" id="IPR019199">
    <property type="entry name" value="Virulence_VapD/CRISPR_Cas2"/>
</dbReference>
<evidence type="ECO:0000256" key="4">
    <source>
        <dbReference type="ARBA" id="ARBA00022723"/>
    </source>
</evidence>
<dbReference type="InterPro" id="IPR021127">
    <property type="entry name" value="CRISPR_associated_Cas2"/>
</dbReference>
<comment type="similarity">
    <text evidence="2 9 10">Belongs to the CRISPR-associated endoribonuclease Cas2 protein family.</text>
</comment>
<evidence type="ECO:0000256" key="3">
    <source>
        <dbReference type="ARBA" id="ARBA00022722"/>
    </source>
</evidence>
<dbReference type="PANTHER" id="PTHR34405">
    <property type="entry name" value="CRISPR-ASSOCIATED ENDORIBONUCLEASE CAS2"/>
    <property type="match status" value="1"/>
</dbReference>
<dbReference type="CDD" id="cd09725">
    <property type="entry name" value="Cas2_I_II_III"/>
    <property type="match status" value="1"/>
</dbReference>